<evidence type="ECO:0000313" key="2">
    <source>
        <dbReference type="Proteomes" id="UP000265520"/>
    </source>
</evidence>
<accession>A0A392TQY0</accession>
<feature type="non-terminal residue" evidence="1">
    <location>
        <position position="70"/>
    </location>
</feature>
<name>A0A392TQY0_9FABA</name>
<protein>
    <submittedName>
        <fullName evidence="1">Chlorophyll a-b binding protein CP26 chloroplastic-like</fullName>
    </submittedName>
</protein>
<organism evidence="1 2">
    <name type="scientific">Trifolium medium</name>
    <dbReference type="NCBI Taxonomy" id="97028"/>
    <lineage>
        <taxon>Eukaryota</taxon>
        <taxon>Viridiplantae</taxon>
        <taxon>Streptophyta</taxon>
        <taxon>Embryophyta</taxon>
        <taxon>Tracheophyta</taxon>
        <taxon>Spermatophyta</taxon>
        <taxon>Magnoliopsida</taxon>
        <taxon>eudicotyledons</taxon>
        <taxon>Gunneridae</taxon>
        <taxon>Pentapetalae</taxon>
        <taxon>rosids</taxon>
        <taxon>fabids</taxon>
        <taxon>Fabales</taxon>
        <taxon>Fabaceae</taxon>
        <taxon>Papilionoideae</taxon>
        <taxon>50 kb inversion clade</taxon>
        <taxon>NPAAA clade</taxon>
        <taxon>Hologalegina</taxon>
        <taxon>IRL clade</taxon>
        <taxon>Trifolieae</taxon>
        <taxon>Trifolium</taxon>
    </lineage>
</organism>
<dbReference type="EMBL" id="LXQA010615545">
    <property type="protein sequence ID" value="MCI62245.1"/>
    <property type="molecule type" value="Genomic_DNA"/>
</dbReference>
<keyword evidence="2" id="KW-1185">Reference proteome</keyword>
<comment type="caution">
    <text evidence="1">The sequence shown here is derived from an EMBL/GenBank/DDBJ whole genome shotgun (WGS) entry which is preliminary data.</text>
</comment>
<evidence type="ECO:0000313" key="1">
    <source>
        <dbReference type="EMBL" id="MCI62245.1"/>
    </source>
</evidence>
<dbReference type="Proteomes" id="UP000265520">
    <property type="component" value="Unassembled WGS sequence"/>
</dbReference>
<reference evidence="1 2" key="1">
    <citation type="journal article" date="2018" name="Front. Plant Sci.">
        <title>Red Clover (Trifolium pratense) and Zigzag Clover (T. medium) - A Picture of Genomic Similarities and Differences.</title>
        <authorList>
            <person name="Dluhosova J."/>
            <person name="Istvanek J."/>
            <person name="Nedelnik J."/>
            <person name="Repkova J."/>
        </authorList>
    </citation>
    <scope>NUCLEOTIDE SEQUENCE [LARGE SCALE GENOMIC DNA]</scope>
    <source>
        <strain evidence="2">cv. 10/8</strain>
        <tissue evidence="1">Leaf</tissue>
    </source>
</reference>
<dbReference type="AlphaFoldDB" id="A0A392TQY0"/>
<proteinExistence type="predicted"/>
<sequence>MASIAASTAAASLGMSEMLGSPIKFSGVIRSVPSSSTPFTLKTVALFSKKKAAPAPKKAAVTPASEELAK</sequence>